<dbReference type="AlphaFoldDB" id="A0A2Z2HVM2"/>
<evidence type="ECO:0000313" key="3">
    <source>
        <dbReference type="Proteomes" id="UP000250088"/>
    </source>
</evidence>
<dbReference type="EMBL" id="CP019893">
    <property type="protein sequence ID" value="ARS91262.1"/>
    <property type="molecule type" value="Genomic_DNA"/>
</dbReference>
<dbReference type="Proteomes" id="UP000250088">
    <property type="component" value="Chromosome"/>
</dbReference>
<dbReference type="InterPro" id="IPR055933">
    <property type="entry name" value="DUF7511"/>
</dbReference>
<gene>
    <name evidence="2" type="ORF">B1756_17060</name>
</gene>
<dbReference type="GeneID" id="32895820"/>
<feature type="domain" description="DUF7511" evidence="1">
    <location>
        <begin position="26"/>
        <end position="62"/>
    </location>
</feature>
<protein>
    <recommendedName>
        <fullName evidence="1">DUF7511 domain-containing protein</fullName>
    </recommendedName>
</protein>
<evidence type="ECO:0000313" key="2">
    <source>
        <dbReference type="EMBL" id="ARS91262.1"/>
    </source>
</evidence>
<sequence>MTIHDSHVPHGGRVQADGEELELLTDDADVWTVVPVEATGDERVCQWISVDAETLCDLEEWR</sequence>
<keyword evidence="3" id="KW-1185">Reference proteome</keyword>
<accession>A0A2Z2HVM2</accession>
<dbReference type="OrthoDB" id="196937at2157"/>
<name>A0A2Z2HVM2_9EURY</name>
<dbReference type="Pfam" id="PF24351">
    <property type="entry name" value="DUF7511"/>
    <property type="match status" value="1"/>
</dbReference>
<reference evidence="3" key="1">
    <citation type="submission" date="2017-02" db="EMBL/GenBank/DDBJ databases">
        <title>Natronthermophilus aegyptiacus gen. nov.,sp. nov., an aerobic, extremely halophilic alkalithermophilic archaeon isolated from the athalassohaline Wadi An Natrun, Egypt.</title>
        <authorList>
            <person name="Zhao B."/>
        </authorList>
    </citation>
    <scope>NUCLEOTIDE SEQUENCE [LARGE SCALE GENOMIC DNA]</scope>
    <source>
        <strain evidence="3">JW/NM-HA 15</strain>
    </source>
</reference>
<proteinExistence type="predicted"/>
<dbReference type="KEGG" id="naj:B1756_17060"/>
<organism evidence="2 3">
    <name type="scientific">Natrarchaeobaculum aegyptiacum</name>
    <dbReference type="NCBI Taxonomy" id="745377"/>
    <lineage>
        <taxon>Archaea</taxon>
        <taxon>Methanobacteriati</taxon>
        <taxon>Methanobacteriota</taxon>
        <taxon>Stenosarchaea group</taxon>
        <taxon>Halobacteria</taxon>
        <taxon>Halobacteriales</taxon>
        <taxon>Natrialbaceae</taxon>
        <taxon>Natrarchaeobaculum</taxon>
    </lineage>
</organism>
<evidence type="ECO:0000259" key="1">
    <source>
        <dbReference type="Pfam" id="PF24351"/>
    </source>
</evidence>
<dbReference type="RefSeq" id="WP_086889631.1">
    <property type="nucleotide sequence ID" value="NZ_CP019893.1"/>
</dbReference>